<dbReference type="Proteomes" id="UP000070539">
    <property type="component" value="Unassembled WGS sequence"/>
</dbReference>
<proteinExistence type="predicted"/>
<dbReference type="AlphaFoldDB" id="A0A136WDN4"/>
<feature type="transmembrane region" description="Helical" evidence="1">
    <location>
        <begin position="37"/>
        <end position="55"/>
    </location>
</feature>
<evidence type="ECO:0000313" key="3">
    <source>
        <dbReference type="Proteomes" id="UP000070539"/>
    </source>
</evidence>
<keyword evidence="1" id="KW-0472">Membrane</keyword>
<organism evidence="2 3">
    <name type="scientific">Anaerotignum neopropionicum</name>
    <dbReference type="NCBI Taxonomy" id="36847"/>
    <lineage>
        <taxon>Bacteria</taxon>
        <taxon>Bacillati</taxon>
        <taxon>Bacillota</taxon>
        <taxon>Clostridia</taxon>
        <taxon>Lachnospirales</taxon>
        <taxon>Anaerotignaceae</taxon>
        <taxon>Anaerotignum</taxon>
    </lineage>
</organism>
<keyword evidence="3" id="KW-1185">Reference proteome</keyword>
<evidence type="ECO:0000256" key="1">
    <source>
        <dbReference type="SAM" id="Phobius"/>
    </source>
</evidence>
<protein>
    <submittedName>
        <fullName evidence="2">Uncharacterized protein</fullName>
    </submittedName>
</protein>
<evidence type="ECO:0000313" key="2">
    <source>
        <dbReference type="EMBL" id="KXL52627.1"/>
    </source>
</evidence>
<dbReference type="EMBL" id="LRVM01000006">
    <property type="protein sequence ID" value="KXL52627.1"/>
    <property type="molecule type" value="Genomic_DNA"/>
</dbReference>
<gene>
    <name evidence="2" type="ORF">CLNEO_20360</name>
</gene>
<name>A0A136WDN4_9FIRM</name>
<sequence length="65" mass="7768">MQDLERNKKPPIKTEFLFQIGIIFFIILGAIIKQASWLFWILAIVCAVCWIIFVEKRKKEEEKDK</sequence>
<accession>A0A136WDN4</accession>
<keyword evidence="1" id="KW-0812">Transmembrane</keyword>
<dbReference type="RefSeq" id="WP_066088382.1">
    <property type="nucleotide sequence ID" value="NZ_LRVM01000006.1"/>
</dbReference>
<comment type="caution">
    <text evidence="2">The sequence shown here is derived from an EMBL/GenBank/DDBJ whole genome shotgun (WGS) entry which is preliminary data.</text>
</comment>
<reference evidence="2 3" key="1">
    <citation type="submission" date="2016-01" db="EMBL/GenBank/DDBJ databases">
        <title>Genome sequence of Clostridium neopropionicum X4, DSM-3847.</title>
        <authorList>
            <person name="Poehlein A."/>
            <person name="Beck M.H."/>
            <person name="Bengelsdorf F.R."/>
            <person name="Daniel R."/>
            <person name="Duerre P."/>
        </authorList>
    </citation>
    <scope>NUCLEOTIDE SEQUENCE [LARGE SCALE GENOMIC DNA]</scope>
    <source>
        <strain evidence="2 3">DSM-3847</strain>
    </source>
</reference>
<feature type="transmembrane region" description="Helical" evidence="1">
    <location>
        <begin position="12"/>
        <end position="31"/>
    </location>
</feature>
<keyword evidence="1" id="KW-1133">Transmembrane helix</keyword>